<evidence type="ECO:0000256" key="7">
    <source>
        <dbReference type="ARBA" id="ARBA00023251"/>
    </source>
</evidence>
<keyword evidence="3" id="KW-1003">Cell membrane</keyword>
<protein>
    <submittedName>
        <fullName evidence="10">MFS transporter</fullName>
    </submittedName>
</protein>
<feature type="domain" description="Major facilitator superfamily (MFS) profile" evidence="9">
    <location>
        <begin position="27"/>
        <end position="495"/>
    </location>
</feature>
<keyword evidence="5 8" id="KW-1133">Transmembrane helix</keyword>
<feature type="transmembrane region" description="Helical" evidence="8">
    <location>
        <begin position="180"/>
        <end position="201"/>
    </location>
</feature>
<keyword evidence="7" id="KW-0046">Antibiotic resistance</keyword>
<dbReference type="PROSITE" id="PS50850">
    <property type="entry name" value="MFS"/>
    <property type="match status" value="1"/>
</dbReference>
<evidence type="ECO:0000256" key="1">
    <source>
        <dbReference type="ARBA" id="ARBA00004651"/>
    </source>
</evidence>
<dbReference type="PANTHER" id="PTHR42718:SF46">
    <property type="entry name" value="BLR6921 PROTEIN"/>
    <property type="match status" value="1"/>
</dbReference>
<feature type="transmembrane region" description="Helical" evidence="8">
    <location>
        <begin position="283"/>
        <end position="305"/>
    </location>
</feature>
<proteinExistence type="predicted"/>
<feature type="transmembrane region" description="Helical" evidence="8">
    <location>
        <begin position="472"/>
        <end position="491"/>
    </location>
</feature>
<name>A0ABV3DP05_9ACTN</name>
<dbReference type="Gene3D" id="1.20.1720.10">
    <property type="entry name" value="Multidrug resistance protein D"/>
    <property type="match status" value="1"/>
</dbReference>
<dbReference type="Pfam" id="PF07690">
    <property type="entry name" value="MFS_1"/>
    <property type="match status" value="1"/>
</dbReference>
<keyword evidence="2" id="KW-0813">Transport</keyword>
<feature type="transmembrane region" description="Helical" evidence="8">
    <location>
        <begin position="123"/>
        <end position="141"/>
    </location>
</feature>
<feature type="transmembrane region" description="Helical" evidence="8">
    <location>
        <begin position="376"/>
        <end position="401"/>
    </location>
</feature>
<feature type="transmembrane region" description="Helical" evidence="8">
    <location>
        <begin position="317"/>
        <end position="339"/>
    </location>
</feature>
<evidence type="ECO:0000256" key="5">
    <source>
        <dbReference type="ARBA" id="ARBA00022989"/>
    </source>
</evidence>
<feature type="transmembrane region" description="Helical" evidence="8">
    <location>
        <begin position="25"/>
        <end position="49"/>
    </location>
</feature>
<feature type="transmembrane region" description="Helical" evidence="8">
    <location>
        <begin position="64"/>
        <end position="81"/>
    </location>
</feature>
<feature type="transmembrane region" description="Helical" evidence="8">
    <location>
        <begin position="346"/>
        <end position="364"/>
    </location>
</feature>
<dbReference type="SUPFAM" id="SSF103473">
    <property type="entry name" value="MFS general substrate transporter"/>
    <property type="match status" value="1"/>
</dbReference>
<dbReference type="EMBL" id="JBEZFP010000090">
    <property type="protein sequence ID" value="MEU8137483.1"/>
    <property type="molecule type" value="Genomic_DNA"/>
</dbReference>
<gene>
    <name evidence="10" type="ORF">AB0C36_28730</name>
</gene>
<evidence type="ECO:0000256" key="4">
    <source>
        <dbReference type="ARBA" id="ARBA00022692"/>
    </source>
</evidence>
<dbReference type="Gene3D" id="1.20.1250.20">
    <property type="entry name" value="MFS general substrate transporter like domains"/>
    <property type="match status" value="1"/>
</dbReference>
<dbReference type="InterPro" id="IPR011701">
    <property type="entry name" value="MFS"/>
</dbReference>
<feature type="transmembrane region" description="Helical" evidence="8">
    <location>
        <begin position="244"/>
        <end position="262"/>
    </location>
</feature>
<sequence length="508" mass="51966">MSQATLDPSRPTPGGASEDHSSRRWWVLVVVAVAQLMVVLDATIVTVALPDAQADLNMSDANKQWVVTAYALSFGALLLLGGRIADFWGRKKAFVTGMAGFAAASALGGIAQNEAMLFGARALQGVFGALLAPAALAILTVTFTEGRERAKAFAVYGGISAGGAAIGLLLGGVLTEYASWRWTLLVNVPIAAVSIFAALPILKESRAEGNTRYDIPGAITVTLGLAALVYGFTRAAEEGWTDGVTLVMLVAGVLLLGLFTLIESRTQHALLPLRVVADRNRGGSLLVMLLVGAAFIGSTMFMIFYMRVVLEYGAVKAGAGALGITVGVFITAGASAALLPKIGPRIPLTVGSLLAAGGTFWLTFLSTERQYLSDVLPGMVLIGLGLGLVFTSVASTALIGITGHDAGAASASINAVQQVGGALGTALLNSIATSAFDDSMSDKAAELGPQMGDANVAHQAFVDASLDSYTQAFGWAAAIMVVGAVIAALLVNAGKDALPSEGGAVHMG</sequence>
<feature type="transmembrane region" description="Helical" evidence="8">
    <location>
        <begin position="153"/>
        <end position="174"/>
    </location>
</feature>
<evidence type="ECO:0000313" key="11">
    <source>
        <dbReference type="Proteomes" id="UP001551482"/>
    </source>
</evidence>
<evidence type="ECO:0000256" key="3">
    <source>
        <dbReference type="ARBA" id="ARBA00022475"/>
    </source>
</evidence>
<dbReference type="PANTHER" id="PTHR42718">
    <property type="entry name" value="MAJOR FACILITATOR SUPERFAMILY MULTIDRUG TRANSPORTER MFSC"/>
    <property type="match status" value="1"/>
</dbReference>
<dbReference type="InterPro" id="IPR020846">
    <property type="entry name" value="MFS_dom"/>
</dbReference>
<dbReference type="CDD" id="cd17321">
    <property type="entry name" value="MFS_MMR_MDR_like"/>
    <property type="match status" value="1"/>
</dbReference>
<feature type="transmembrane region" description="Helical" evidence="8">
    <location>
        <begin position="93"/>
        <end position="111"/>
    </location>
</feature>
<evidence type="ECO:0000256" key="2">
    <source>
        <dbReference type="ARBA" id="ARBA00022448"/>
    </source>
</evidence>
<comment type="subcellular location">
    <subcellularLocation>
        <location evidence="1">Cell membrane</location>
        <topology evidence="1">Multi-pass membrane protein</topology>
    </subcellularLocation>
</comment>
<keyword evidence="6 8" id="KW-0472">Membrane</keyword>
<feature type="transmembrane region" description="Helical" evidence="8">
    <location>
        <begin position="213"/>
        <end position="232"/>
    </location>
</feature>
<evidence type="ECO:0000256" key="6">
    <source>
        <dbReference type="ARBA" id="ARBA00023136"/>
    </source>
</evidence>
<evidence type="ECO:0000259" key="9">
    <source>
        <dbReference type="PROSITE" id="PS50850"/>
    </source>
</evidence>
<reference evidence="10 11" key="1">
    <citation type="submission" date="2024-06" db="EMBL/GenBank/DDBJ databases">
        <title>The Natural Products Discovery Center: Release of the First 8490 Sequenced Strains for Exploring Actinobacteria Biosynthetic Diversity.</title>
        <authorList>
            <person name="Kalkreuter E."/>
            <person name="Kautsar S.A."/>
            <person name="Yang D."/>
            <person name="Bader C.D."/>
            <person name="Teijaro C.N."/>
            <person name="Fluegel L."/>
            <person name="Davis C.M."/>
            <person name="Simpson J.R."/>
            <person name="Lauterbach L."/>
            <person name="Steele A.D."/>
            <person name="Gui C."/>
            <person name="Meng S."/>
            <person name="Li G."/>
            <person name="Viehrig K."/>
            <person name="Ye F."/>
            <person name="Su P."/>
            <person name="Kiefer A.F."/>
            <person name="Nichols A."/>
            <person name="Cepeda A.J."/>
            <person name="Yan W."/>
            <person name="Fan B."/>
            <person name="Jiang Y."/>
            <person name="Adhikari A."/>
            <person name="Zheng C.-J."/>
            <person name="Schuster L."/>
            <person name="Cowan T.M."/>
            <person name="Smanski M.J."/>
            <person name="Chevrette M.G."/>
            <person name="De Carvalho L.P.S."/>
            <person name="Shen B."/>
        </authorList>
    </citation>
    <scope>NUCLEOTIDE SEQUENCE [LARGE SCALE GENOMIC DNA]</scope>
    <source>
        <strain evidence="10 11">NPDC048946</strain>
    </source>
</reference>
<keyword evidence="4 8" id="KW-0812">Transmembrane</keyword>
<dbReference type="InterPro" id="IPR005829">
    <property type="entry name" value="Sugar_transporter_CS"/>
</dbReference>
<dbReference type="Proteomes" id="UP001551482">
    <property type="component" value="Unassembled WGS sequence"/>
</dbReference>
<dbReference type="RefSeq" id="WP_358359453.1">
    <property type="nucleotide sequence ID" value="NZ_JBEZFP010000090.1"/>
</dbReference>
<evidence type="ECO:0000256" key="8">
    <source>
        <dbReference type="SAM" id="Phobius"/>
    </source>
</evidence>
<organism evidence="10 11">
    <name type="scientific">Streptodolium elevatio</name>
    <dbReference type="NCBI Taxonomy" id="3157996"/>
    <lineage>
        <taxon>Bacteria</taxon>
        <taxon>Bacillati</taxon>
        <taxon>Actinomycetota</taxon>
        <taxon>Actinomycetes</taxon>
        <taxon>Kitasatosporales</taxon>
        <taxon>Streptomycetaceae</taxon>
        <taxon>Streptodolium</taxon>
    </lineage>
</organism>
<keyword evidence="11" id="KW-1185">Reference proteome</keyword>
<evidence type="ECO:0000313" key="10">
    <source>
        <dbReference type="EMBL" id="MEU8137483.1"/>
    </source>
</evidence>
<accession>A0ABV3DP05</accession>
<comment type="caution">
    <text evidence="10">The sequence shown here is derived from an EMBL/GenBank/DDBJ whole genome shotgun (WGS) entry which is preliminary data.</text>
</comment>
<dbReference type="PROSITE" id="PS00216">
    <property type="entry name" value="SUGAR_TRANSPORT_1"/>
    <property type="match status" value="1"/>
</dbReference>
<dbReference type="InterPro" id="IPR036259">
    <property type="entry name" value="MFS_trans_sf"/>
</dbReference>